<dbReference type="EMBL" id="CAJOBB010000281">
    <property type="protein sequence ID" value="CAF3638137.1"/>
    <property type="molecule type" value="Genomic_DNA"/>
</dbReference>
<comment type="similarity">
    <text evidence="1">Belongs to the LSM14 family.</text>
</comment>
<dbReference type="AlphaFoldDB" id="A0A818QEX5"/>
<feature type="domain" description="Lsm14-like N-terminal" evidence="4">
    <location>
        <begin position="16"/>
        <end position="120"/>
    </location>
</feature>
<evidence type="ECO:0008006" key="8">
    <source>
        <dbReference type="Google" id="ProtNLM"/>
    </source>
</evidence>
<evidence type="ECO:0000313" key="7">
    <source>
        <dbReference type="Proteomes" id="UP000663868"/>
    </source>
</evidence>
<evidence type="ECO:0000256" key="2">
    <source>
        <dbReference type="SAM" id="MobiDB-lite"/>
    </source>
</evidence>
<sequence length="576" mass="65344">MQLQDEYQRDKNSITHSPYYGCTVRVVSKAKVSYEGILDGISSNKDRLFLKNVRVKGNAINNNSDRANSIEELDILNTVMIDHLTNDMHIYDQVCLNVRDIQELRLIRLPATFHESQAKLRSIDPCLLDIRLSSSDQHERISNESLQSAPIVRRIRGESFGSMGGGTLISSSSNESSSSYGYRNDDSHDELLDEQIKKFTQLSTTTTARTNVSSRPVTLLAKKVLPKKIERNISRPSGEENYKPMQINNANNLKIVRLDNHRKSSPIRVTITSKLNPDATPFFAPQQQPQRRMSANQNQFQPHPQTIIPPNQSKTYHHSHQRFIPPRQMALKKRFSNQPLSPSHLQQHNKYKTGSYEHIPQLMQQVSTPPSPMADELSAPPFRRERLSIPNYTHLRRSPVKLHVTNSLPYQHQNSGDQNQLQIPLSYGEPIGSRRGQRTISGTSSCSSMSTDIGPHSIVQLDSTPNLLISNDGQYDFEKANEEFRRYLELEELVTRRASSACSTGSQHLDDNSHQQLSQSHSYKKEVSFFDRISCTATTGTAVAYTEMDEVEKNLETFGDDALLISTNSNDKEWQL</sequence>
<feature type="region of interest" description="Disordered" evidence="2">
    <location>
        <begin position="433"/>
        <end position="452"/>
    </location>
</feature>
<dbReference type="PANTHER" id="PTHR13586">
    <property type="entry name" value="SCD6 PROTEIN-RELATED"/>
    <property type="match status" value="1"/>
</dbReference>
<dbReference type="GO" id="GO:0034063">
    <property type="term" value="P:stress granule assembly"/>
    <property type="evidence" value="ECO:0007669"/>
    <property type="project" value="TreeGrafter"/>
</dbReference>
<feature type="domain" description="FDF" evidence="3">
    <location>
        <begin position="469"/>
        <end position="562"/>
    </location>
</feature>
<organism evidence="6 7">
    <name type="scientific">Adineta steineri</name>
    <dbReference type="NCBI Taxonomy" id="433720"/>
    <lineage>
        <taxon>Eukaryota</taxon>
        <taxon>Metazoa</taxon>
        <taxon>Spiralia</taxon>
        <taxon>Gnathifera</taxon>
        <taxon>Rotifera</taxon>
        <taxon>Eurotatoria</taxon>
        <taxon>Bdelloidea</taxon>
        <taxon>Adinetida</taxon>
        <taxon>Adinetidae</taxon>
        <taxon>Adineta</taxon>
    </lineage>
</organism>
<dbReference type="SMART" id="SM01271">
    <property type="entry name" value="LSM14"/>
    <property type="match status" value="1"/>
</dbReference>
<dbReference type="Gene3D" id="2.30.30.100">
    <property type="match status" value="1"/>
</dbReference>
<accession>A0A818QEX5</accession>
<comment type="caution">
    <text evidence="6">The sequence shown here is derived from an EMBL/GenBank/DDBJ whole genome shotgun (WGS) entry which is preliminary data.</text>
</comment>
<evidence type="ECO:0000259" key="3">
    <source>
        <dbReference type="SMART" id="SM01199"/>
    </source>
</evidence>
<evidence type="ECO:0000259" key="4">
    <source>
        <dbReference type="SMART" id="SM01271"/>
    </source>
</evidence>
<proteinExistence type="inferred from homology"/>
<feature type="region of interest" description="Disordered" evidence="2">
    <location>
        <begin position="163"/>
        <end position="186"/>
    </location>
</feature>
<dbReference type="GO" id="GO:0000932">
    <property type="term" value="C:P-body"/>
    <property type="evidence" value="ECO:0007669"/>
    <property type="project" value="TreeGrafter"/>
</dbReference>
<dbReference type="InterPro" id="IPR025609">
    <property type="entry name" value="Lsm14-like_N"/>
</dbReference>
<gene>
    <name evidence="5" type="ORF">IZO911_LOCUS37816</name>
    <name evidence="6" type="ORF">KXQ929_LOCUS7039</name>
</gene>
<dbReference type="GO" id="GO:0033962">
    <property type="term" value="P:P-body assembly"/>
    <property type="evidence" value="ECO:0007669"/>
    <property type="project" value="TreeGrafter"/>
</dbReference>
<dbReference type="Proteomes" id="UP000663860">
    <property type="component" value="Unassembled WGS sequence"/>
</dbReference>
<dbReference type="PANTHER" id="PTHR13586:SF0">
    <property type="entry name" value="TRAILER HITCH, ISOFORM H"/>
    <property type="match status" value="1"/>
</dbReference>
<evidence type="ECO:0000256" key="1">
    <source>
        <dbReference type="ARBA" id="ARBA00010415"/>
    </source>
</evidence>
<evidence type="ECO:0000313" key="6">
    <source>
        <dbReference type="EMBL" id="CAF3638137.1"/>
    </source>
</evidence>
<reference evidence="6" key="1">
    <citation type="submission" date="2021-02" db="EMBL/GenBank/DDBJ databases">
        <authorList>
            <person name="Nowell W R."/>
        </authorList>
    </citation>
    <scope>NUCLEOTIDE SEQUENCE</scope>
</reference>
<dbReference type="SMART" id="SM01199">
    <property type="entry name" value="FDF"/>
    <property type="match status" value="1"/>
</dbReference>
<dbReference type="Proteomes" id="UP000663868">
    <property type="component" value="Unassembled WGS sequence"/>
</dbReference>
<feature type="compositionally biased region" description="Low complexity" evidence="2">
    <location>
        <begin position="439"/>
        <end position="451"/>
    </location>
</feature>
<evidence type="ECO:0000313" key="5">
    <source>
        <dbReference type="EMBL" id="CAF1370185.1"/>
    </source>
</evidence>
<dbReference type="GO" id="GO:0003729">
    <property type="term" value="F:mRNA binding"/>
    <property type="evidence" value="ECO:0007669"/>
    <property type="project" value="TreeGrafter"/>
</dbReference>
<dbReference type="InterPro" id="IPR010920">
    <property type="entry name" value="LSM_dom_sf"/>
</dbReference>
<feature type="compositionally biased region" description="Low complexity" evidence="2">
    <location>
        <begin position="170"/>
        <end position="179"/>
    </location>
</feature>
<dbReference type="InterPro" id="IPR019050">
    <property type="entry name" value="FDF_dom"/>
</dbReference>
<name>A0A818QEX5_9BILA</name>
<dbReference type="EMBL" id="CAJNOE010000988">
    <property type="protein sequence ID" value="CAF1370185.1"/>
    <property type="molecule type" value="Genomic_DNA"/>
</dbReference>
<protein>
    <recommendedName>
        <fullName evidence="8">Lsm14-like N-terminal domain-containing protein</fullName>
    </recommendedName>
</protein>
<dbReference type="SUPFAM" id="SSF50182">
    <property type="entry name" value="Sm-like ribonucleoproteins"/>
    <property type="match status" value="1"/>
</dbReference>